<keyword evidence="2 5" id="KW-0812">Transmembrane</keyword>
<reference evidence="7 8" key="1">
    <citation type="journal article" date="2021" name="Elife">
        <title>Chloroplast acquisition without the gene transfer in kleptoplastic sea slugs, Plakobranchus ocellatus.</title>
        <authorList>
            <person name="Maeda T."/>
            <person name="Takahashi S."/>
            <person name="Yoshida T."/>
            <person name="Shimamura S."/>
            <person name="Takaki Y."/>
            <person name="Nagai Y."/>
            <person name="Toyoda A."/>
            <person name="Suzuki Y."/>
            <person name="Arimoto A."/>
            <person name="Ishii H."/>
            <person name="Satoh N."/>
            <person name="Nishiyama T."/>
            <person name="Hasebe M."/>
            <person name="Maruyama T."/>
            <person name="Minagawa J."/>
            <person name="Obokata J."/>
            <person name="Shigenobu S."/>
        </authorList>
    </citation>
    <scope>NUCLEOTIDE SEQUENCE [LARGE SCALE GENOMIC DNA]</scope>
</reference>
<dbReference type="GO" id="GO:0022857">
    <property type="term" value="F:transmembrane transporter activity"/>
    <property type="evidence" value="ECO:0007669"/>
    <property type="project" value="InterPro"/>
</dbReference>
<comment type="caution">
    <text evidence="7">The sequence shown here is derived from an EMBL/GenBank/DDBJ whole genome shotgun (WGS) entry which is preliminary data.</text>
</comment>
<protein>
    <submittedName>
        <fullName evidence="7">Solute carrier family 22 member 15-like</fullName>
    </submittedName>
</protein>
<feature type="transmembrane region" description="Helical" evidence="5">
    <location>
        <begin position="46"/>
        <end position="67"/>
    </location>
</feature>
<organism evidence="7 8">
    <name type="scientific">Elysia marginata</name>
    <dbReference type="NCBI Taxonomy" id="1093978"/>
    <lineage>
        <taxon>Eukaryota</taxon>
        <taxon>Metazoa</taxon>
        <taxon>Spiralia</taxon>
        <taxon>Lophotrochozoa</taxon>
        <taxon>Mollusca</taxon>
        <taxon>Gastropoda</taxon>
        <taxon>Heterobranchia</taxon>
        <taxon>Euthyneura</taxon>
        <taxon>Panpulmonata</taxon>
        <taxon>Sacoglossa</taxon>
        <taxon>Placobranchoidea</taxon>
        <taxon>Plakobranchidae</taxon>
        <taxon>Elysia</taxon>
    </lineage>
</organism>
<evidence type="ECO:0000256" key="3">
    <source>
        <dbReference type="ARBA" id="ARBA00022989"/>
    </source>
</evidence>
<evidence type="ECO:0000256" key="5">
    <source>
        <dbReference type="SAM" id="Phobius"/>
    </source>
</evidence>
<evidence type="ECO:0000256" key="4">
    <source>
        <dbReference type="ARBA" id="ARBA00023136"/>
    </source>
</evidence>
<dbReference type="GO" id="GO:0016020">
    <property type="term" value="C:membrane"/>
    <property type="evidence" value="ECO:0007669"/>
    <property type="project" value="UniProtKB-SubCell"/>
</dbReference>
<dbReference type="InterPro" id="IPR036259">
    <property type="entry name" value="MFS_trans_sf"/>
</dbReference>
<dbReference type="Gene3D" id="1.20.1250.20">
    <property type="entry name" value="MFS general substrate transporter like domains"/>
    <property type="match status" value="1"/>
</dbReference>
<feature type="transmembrane region" description="Helical" evidence="5">
    <location>
        <begin position="79"/>
        <end position="101"/>
    </location>
</feature>
<accession>A0AAV4FHU4</accession>
<dbReference type="Pfam" id="PF00083">
    <property type="entry name" value="Sugar_tr"/>
    <property type="match status" value="1"/>
</dbReference>
<gene>
    <name evidence="7" type="ORF">ElyMa_000380500</name>
</gene>
<evidence type="ECO:0000256" key="1">
    <source>
        <dbReference type="ARBA" id="ARBA00004141"/>
    </source>
</evidence>
<comment type="subcellular location">
    <subcellularLocation>
        <location evidence="1">Membrane</location>
        <topology evidence="1">Multi-pass membrane protein</topology>
    </subcellularLocation>
</comment>
<name>A0AAV4FHU4_9GAST</name>
<dbReference type="InterPro" id="IPR020846">
    <property type="entry name" value="MFS_dom"/>
</dbReference>
<keyword evidence="3 5" id="KW-1133">Transmembrane helix</keyword>
<evidence type="ECO:0000313" key="8">
    <source>
        <dbReference type="Proteomes" id="UP000762676"/>
    </source>
</evidence>
<dbReference type="PANTHER" id="PTHR24064">
    <property type="entry name" value="SOLUTE CARRIER FAMILY 22 MEMBER"/>
    <property type="match status" value="1"/>
</dbReference>
<evidence type="ECO:0000313" key="7">
    <source>
        <dbReference type="EMBL" id="GFR72476.1"/>
    </source>
</evidence>
<dbReference type="SUPFAM" id="SSF103473">
    <property type="entry name" value="MFS general substrate transporter"/>
    <property type="match status" value="1"/>
</dbReference>
<sequence>MAGVFVGAYLSGQTSEYFGPKKIMYGLLAIHGVANLVAVFSHLWEVFAAVSFFIGMAAGGILLSAYVTPLEFTGQFWRGVVGSIPTWNTGAALFAVSVIVLKDWRHLHIMAAVLSGLVFLPVFWVPESFRWLAVDSRDKEATAAITKIARMNGRPKSISS</sequence>
<feature type="domain" description="Major facilitator superfamily (MFS) profile" evidence="6">
    <location>
        <begin position="1"/>
        <end position="160"/>
    </location>
</feature>
<dbReference type="InterPro" id="IPR005828">
    <property type="entry name" value="MFS_sugar_transport-like"/>
</dbReference>
<dbReference type="Proteomes" id="UP000762676">
    <property type="component" value="Unassembled WGS sequence"/>
</dbReference>
<proteinExistence type="predicted"/>
<feature type="transmembrane region" description="Helical" evidence="5">
    <location>
        <begin position="107"/>
        <end position="125"/>
    </location>
</feature>
<evidence type="ECO:0000259" key="6">
    <source>
        <dbReference type="PROSITE" id="PS50850"/>
    </source>
</evidence>
<dbReference type="PROSITE" id="PS50850">
    <property type="entry name" value="MFS"/>
    <property type="match status" value="1"/>
</dbReference>
<keyword evidence="4 5" id="KW-0472">Membrane</keyword>
<dbReference type="EMBL" id="BMAT01000750">
    <property type="protein sequence ID" value="GFR72476.1"/>
    <property type="molecule type" value="Genomic_DNA"/>
</dbReference>
<keyword evidence="8" id="KW-1185">Reference proteome</keyword>
<dbReference type="AlphaFoldDB" id="A0AAV4FHU4"/>
<evidence type="ECO:0000256" key="2">
    <source>
        <dbReference type="ARBA" id="ARBA00022692"/>
    </source>
</evidence>
<feature type="transmembrane region" description="Helical" evidence="5">
    <location>
        <begin position="23"/>
        <end position="40"/>
    </location>
</feature>